<dbReference type="KEGG" id="ccac:CcaHIS019_0200450"/>
<dbReference type="EMBL" id="AP028213">
    <property type="protein sequence ID" value="BEI88683.1"/>
    <property type="molecule type" value="Genomic_DNA"/>
</dbReference>
<accession>A0AA48IIA1</accession>
<gene>
    <name evidence="1" type="ORF">CcaverHIS019_0200450</name>
</gene>
<keyword evidence="2" id="KW-1185">Reference proteome</keyword>
<evidence type="ECO:0000313" key="1">
    <source>
        <dbReference type="EMBL" id="BEI88683.1"/>
    </source>
</evidence>
<dbReference type="RefSeq" id="XP_060453949.1">
    <property type="nucleotide sequence ID" value="XM_060597014.1"/>
</dbReference>
<name>A0AA48IIA1_9TREE</name>
<dbReference type="Proteomes" id="UP001233271">
    <property type="component" value="Chromosome 2"/>
</dbReference>
<dbReference type="AlphaFoldDB" id="A0AA48IIA1"/>
<sequence length="551" mass="60657">MAVTVKTTERSPSEAPKADVHVVRTKHAEHACATPAVPTTSTPRLPASRLVIVSVTTAHALLRATSRARLARRLAPGGASIINVRCRVECLATASRVTNCARRLCCVVTRARRLEQMVDLIMQSTLRDTLNDDPGVRFVTLNCGHIFTIETLDGHMDLNSYYQNVCGKWCGLLTPTGYQKRKTCPSCRASISSPRYSRATKRALLDLQEQVAVIRFAAVLQAHSTTLVAIKEEGTRADVKKILNQVFPSPVTKFKGKRMVAELGTFTDKIIHCISVKAFMGNKSNMFGISGVLGNAWRKVAQRHLDLYAGLAKLVNQDGMPHSVAYQGAISSIYFKELDIARESSPSATRDPKKAALLMARRRVGAPPPQGQAVFSVGALALTIEVRLKMFRVALSFVDHLWNGEGVRGFKGRDDPKHEHEAITASRKGAVSFPRLATGLLLSCIRDAQVMIGRASKSELPRLVLQGHFLWLDVAFNLTRYKSLWALRQLPGEAAATMRTGLVHRSVEERAHCKTRFLKAVGVLSVEQKKNEPFLAEAEKIRGLAEKIVDD</sequence>
<reference evidence="1" key="1">
    <citation type="journal article" date="2023" name="BMC Genomics">
        <title>Chromosome-level genome assemblies of Cutaneotrichosporon spp. (Trichosporonales, Basidiomycota) reveal imbalanced evolution between nucleotide sequences and chromosome synteny.</title>
        <authorList>
            <person name="Kobayashi Y."/>
            <person name="Kayamori A."/>
            <person name="Aoki K."/>
            <person name="Shiwa Y."/>
            <person name="Matsutani M."/>
            <person name="Fujita N."/>
            <person name="Sugita T."/>
            <person name="Iwasaki W."/>
            <person name="Tanaka N."/>
            <person name="Takashima M."/>
        </authorList>
    </citation>
    <scope>NUCLEOTIDE SEQUENCE</scope>
    <source>
        <strain evidence="1">HIS019</strain>
    </source>
</reference>
<organism evidence="1 2">
    <name type="scientific">Cutaneotrichosporon cavernicola</name>
    <dbReference type="NCBI Taxonomy" id="279322"/>
    <lineage>
        <taxon>Eukaryota</taxon>
        <taxon>Fungi</taxon>
        <taxon>Dikarya</taxon>
        <taxon>Basidiomycota</taxon>
        <taxon>Agaricomycotina</taxon>
        <taxon>Tremellomycetes</taxon>
        <taxon>Trichosporonales</taxon>
        <taxon>Trichosporonaceae</taxon>
        <taxon>Cutaneotrichosporon</taxon>
    </lineage>
</organism>
<proteinExistence type="predicted"/>
<evidence type="ECO:0000313" key="2">
    <source>
        <dbReference type="Proteomes" id="UP001233271"/>
    </source>
</evidence>
<protein>
    <submittedName>
        <fullName evidence="1">Uncharacterized protein</fullName>
    </submittedName>
</protein>
<dbReference type="GeneID" id="85492554"/>